<dbReference type="GeneID" id="54289292"/>
<evidence type="ECO:0000256" key="2">
    <source>
        <dbReference type="SAM" id="Phobius"/>
    </source>
</evidence>
<feature type="compositionally biased region" description="Basic residues" evidence="1">
    <location>
        <begin position="403"/>
        <end position="414"/>
    </location>
</feature>
<keyword evidence="2" id="KW-0472">Membrane</keyword>
<dbReference type="Proteomes" id="UP000799778">
    <property type="component" value="Unassembled WGS sequence"/>
</dbReference>
<reference evidence="3" key="1">
    <citation type="journal article" date="2020" name="Stud. Mycol.">
        <title>101 Dothideomycetes genomes: a test case for predicting lifestyles and emergence of pathogens.</title>
        <authorList>
            <person name="Haridas S."/>
            <person name="Albert R."/>
            <person name="Binder M."/>
            <person name="Bloem J."/>
            <person name="Labutti K."/>
            <person name="Salamov A."/>
            <person name="Andreopoulos B."/>
            <person name="Baker S."/>
            <person name="Barry K."/>
            <person name="Bills G."/>
            <person name="Bluhm B."/>
            <person name="Cannon C."/>
            <person name="Castanera R."/>
            <person name="Culley D."/>
            <person name="Daum C."/>
            <person name="Ezra D."/>
            <person name="Gonzalez J."/>
            <person name="Henrissat B."/>
            <person name="Kuo A."/>
            <person name="Liang C."/>
            <person name="Lipzen A."/>
            <person name="Lutzoni F."/>
            <person name="Magnuson J."/>
            <person name="Mondo S."/>
            <person name="Nolan M."/>
            <person name="Ohm R."/>
            <person name="Pangilinan J."/>
            <person name="Park H.-J."/>
            <person name="Ramirez L."/>
            <person name="Alfaro M."/>
            <person name="Sun H."/>
            <person name="Tritt A."/>
            <person name="Yoshinaga Y."/>
            <person name="Zwiers L.-H."/>
            <person name="Turgeon B."/>
            <person name="Goodwin S."/>
            <person name="Spatafora J."/>
            <person name="Crous P."/>
            <person name="Grigoriev I."/>
        </authorList>
    </citation>
    <scope>NUCLEOTIDE SEQUENCE</scope>
    <source>
        <strain evidence="3">CBS 175.79</strain>
    </source>
</reference>
<feature type="compositionally biased region" description="Basic and acidic residues" evidence="1">
    <location>
        <begin position="193"/>
        <end position="213"/>
    </location>
</feature>
<feature type="region of interest" description="Disordered" evidence="1">
    <location>
        <begin position="403"/>
        <end position="447"/>
    </location>
</feature>
<evidence type="ECO:0000256" key="1">
    <source>
        <dbReference type="SAM" id="MobiDB-lite"/>
    </source>
</evidence>
<feature type="transmembrane region" description="Helical" evidence="2">
    <location>
        <begin position="9"/>
        <end position="36"/>
    </location>
</feature>
<evidence type="ECO:0000313" key="4">
    <source>
        <dbReference type="Proteomes" id="UP000799778"/>
    </source>
</evidence>
<dbReference type="EMBL" id="ML978069">
    <property type="protein sequence ID" value="KAF2015269.1"/>
    <property type="molecule type" value="Genomic_DNA"/>
</dbReference>
<name>A0A6A5XQU3_9PLEO</name>
<dbReference type="RefSeq" id="XP_033383608.1">
    <property type="nucleotide sequence ID" value="XM_033531895.1"/>
</dbReference>
<protein>
    <submittedName>
        <fullName evidence="3">Uncharacterized protein</fullName>
    </submittedName>
</protein>
<feature type="transmembrane region" description="Helical" evidence="2">
    <location>
        <begin position="83"/>
        <end position="105"/>
    </location>
</feature>
<keyword evidence="2" id="KW-0812">Transmembrane</keyword>
<gene>
    <name evidence="3" type="ORF">BU24DRAFT_461521</name>
</gene>
<keyword evidence="2" id="KW-1133">Transmembrane helix</keyword>
<feature type="region of interest" description="Disordered" evidence="1">
    <location>
        <begin position="343"/>
        <end position="370"/>
    </location>
</feature>
<feature type="compositionally biased region" description="Basic and acidic residues" evidence="1">
    <location>
        <begin position="343"/>
        <end position="361"/>
    </location>
</feature>
<feature type="compositionally biased region" description="Polar residues" evidence="1">
    <location>
        <begin position="435"/>
        <end position="447"/>
    </location>
</feature>
<proteinExistence type="predicted"/>
<feature type="region of interest" description="Disordered" evidence="1">
    <location>
        <begin position="157"/>
        <end position="231"/>
    </location>
</feature>
<sequence length="447" mass="51198">MGLSSSDTILLLSIIAMFLSPFLVFGIWAIVIANLYRRYGALHPPLSPEERRERDAARERRAEEARTRAANNAFEMKTEKSTIIAIVFAGVLGAIVLWVAILHLLRCFRRKGYHVDQFFAVRVAQEGHEQPSFFHFWRHNDVQEDYGAEKYQDEADFPLRSRYKRPDPRSRPYEEQRRYPGRGEFQRPRSRSWSRERHTIEVEPVIEEARDDTPMPSKRRRRYDRSPPPRLERYARGMNVAEPPAIEYQNHGHQLPQPAMVYPVQFQMPAAVFPQVASGAAPMIAPVFAAPIQPVCGHQVYQDHVDKSIFKSAAESQPPSAKPVHRTVHFVDFVDELPPWVETRAKQPSDSTKHADAKQEADSDEEIEQIPRAYIPRSALRARNVIPEPAIFPQAFIQSKTWKKTPALRHKHATKMASHGQERPSSDNSQDESEPGTSNLEMSTVSS</sequence>
<accession>A0A6A5XQU3</accession>
<evidence type="ECO:0000313" key="3">
    <source>
        <dbReference type="EMBL" id="KAF2015269.1"/>
    </source>
</evidence>
<keyword evidence="4" id="KW-1185">Reference proteome</keyword>
<organism evidence="3 4">
    <name type="scientific">Aaosphaeria arxii CBS 175.79</name>
    <dbReference type="NCBI Taxonomy" id="1450172"/>
    <lineage>
        <taxon>Eukaryota</taxon>
        <taxon>Fungi</taxon>
        <taxon>Dikarya</taxon>
        <taxon>Ascomycota</taxon>
        <taxon>Pezizomycotina</taxon>
        <taxon>Dothideomycetes</taxon>
        <taxon>Pleosporomycetidae</taxon>
        <taxon>Pleosporales</taxon>
        <taxon>Pleosporales incertae sedis</taxon>
        <taxon>Aaosphaeria</taxon>
    </lineage>
</organism>
<feature type="compositionally biased region" description="Basic and acidic residues" evidence="1">
    <location>
        <begin position="157"/>
        <end position="178"/>
    </location>
</feature>
<dbReference type="AlphaFoldDB" id="A0A6A5XQU3"/>